<dbReference type="Proteomes" id="UP000299102">
    <property type="component" value="Unassembled WGS sequence"/>
</dbReference>
<accession>A0A4C1YZ06</accession>
<protein>
    <submittedName>
        <fullName evidence="1">Uncharacterized protein</fullName>
    </submittedName>
</protein>
<name>A0A4C1YZ06_EUMVA</name>
<evidence type="ECO:0000313" key="2">
    <source>
        <dbReference type="Proteomes" id="UP000299102"/>
    </source>
</evidence>
<sequence>MKQQLPLLCSVWSVRVPGTFHFSLCHPNLPSMRYSIHTYESGNALATPLELRVSMRDDDRPLSGGSQVHLPGEYAIKNISKIVVQKCGSSKFNIGSGPFGIDTATGAVSRYLVVVPGNRSAEIIYDTITSAITAPGAAGPPSHLFIRSKSYEAATPHLPGPPRDAPAVFRFNYRVMSLLLKGSSVLPQLII</sequence>
<proteinExistence type="predicted"/>
<keyword evidence="2" id="KW-1185">Reference proteome</keyword>
<organism evidence="1 2">
    <name type="scientific">Eumeta variegata</name>
    <name type="common">Bagworm moth</name>
    <name type="synonym">Eumeta japonica</name>
    <dbReference type="NCBI Taxonomy" id="151549"/>
    <lineage>
        <taxon>Eukaryota</taxon>
        <taxon>Metazoa</taxon>
        <taxon>Ecdysozoa</taxon>
        <taxon>Arthropoda</taxon>
        <taxon>Hexapoda</taxon>
        <taxon>Insecta</taxon>
        <taxon>Pterygota</taxon>
        <taxon>Neoptera</taxon>
        <taxon>Endopterygota</taxon>
        <taxon>Lepidoptera</taxon>
        <taxon>Glossata</taxon>
        <taxon>Ditrysia</taxon>
        <taxon>Tineoidea</taxon>
        <taxon>Psychidae</taxon>
        <taxon>Oiketicinae</taxon>
        <taxon>Eumeta</taxon>
    </lineage>
</organism>
<dbReference type="EMBL" id="BGZK01001422">
    <property type="protein sequence ID" value="GBP79637.1"/>
    <property type="molecule type" value="Genomic_DNA"/>
</dbReference>
<evidence type="ECO:0000313" key="1">
    <source>
        <dbReference type="EMBL" id="GBP79637.1"/>
    </source>
</evidence>
<dbReference type="AlphaFoldDB" id="A0A4C1YZ06"/>
<reference evidence="1 2" key="1">
    <citation type="journal article" date="2019" name="Commun. Biol.">
        <title>The bagworm genome reveals a unique fibroin gene that provides high tensile strength.</title>
        <authorList>
            <person name="Kono N."/>
            <person name="Nakamura H."/>
            <person name="Ohtoshi R."/>
            <person name="Tomita M."/>
            <person name="Numata K."/>
            <person name="Arakawa K."/>
        </authorList>
    </citation>
    <scope>NUCLEOTIDE SEQUENCE [LARGE SCALE GENOMIC DNA]</scope>
</reference>
<comment type="caution">
    <text evidence="1">The sequence shown here is derived from an EMBL/GenBank/DDBJ whole genome shotgun (WGS) entry which is preliminary data.</text>
</comment>
<gene>
    <name evidence="1" type="ORF">EVAR_45593_1</name>
</gene>